<dbReference type="Pfam" id="PF09820">
    <property type="entry name" value="AAA-ATPase_like"/>
    <property type="match status" value="1"/>
</dbReference>
<accession>A0A1Y1QHK1</accession>
<dbReference type="AlphaFoldDB" id="A0A1Y1QHK1"/>
<sequence length="149" mass="17486">MKIPYGESNFNTVISGGYVYVDKTAYITQLEDAGKYLFLLRPRRFGKSLFLSMLEYYYDVAYRDQFDTLFGRLAIGQHPTPLRNSYQVLFMDFSGIDTDEGHDTILQRYRVKRSSFPTTRFANSTSIISKWNWNAATRSAFPIRHYGWR</sequence>
<feature type="domain" description="AAA-ATPase-like" evidence="1">
    <location>
        <begin position="4"/>
        <end position="101"/>
    </location>
</feature>
<evidence type="ECO:0000313" key="2">
    <source>
        <dbReference type="EMBL" id="OQX05851.1"/>
    </source>
</evidence>
<evidence type="ECO:0000313" key="3">
    <source>
        <dbReference type="Proteomes" id="UP000192491"/>
    </source>
</evidence>
<name>A0A1Y1QHK1_9GAMM</name>
<evidence type="ECO:0000259" key="1">
    <source>
        <dbReference type="Pfam" id="PF09820"/>
    </source>
</evidence>
<dbReference type="InterPro" id="IPR018631">
    <property type="entry name" value="AAA-ATPase-like_dom"/>
</dbReference>
<gene>
    <name evidence="2" type="ORF">BWK73_32480</name>
</gene>
<comment type="caution">
    <text evidence="2">The sequence shown here is derived from an EMBL/GenBank/DDBJ whole genome shotgun (WGS) entry which is preliminary data.</text>
</comment>
<reference evidence="2 3" key="1">
    <citation type="submission" date="2017-01" db="EMBL/GenBank/DDBJ databases">
        <title>Novel large sulfur bacteria in the metagenomes of groundwater-fed chemosynthetic microbial mats in the Lake Huron basin.</title>
        <authorList>
            <person name="Sharrar A.M."/>
            <person name="Flood B.E."/>
            <person name="Bailey J.V."/>
            <person name="Jones D.S."/>
            <person name="Biddanda B."/>
            <person name="Ruberg S.A."/>
            <person name="Marcus D.N."/>
            <person name="Dick G.J."/>
        </authorList>
    </citation>
    <scope>NUCLEOTIDE SEQUENCE [LARGE SCALE GENOMIC DNA]</scope>
    <source>
        <strain evidence="2">A8</strain>
    </source>
</reference>
<protein>
    <recommendedName>
        <fullName evidence="1">AAA-ATPase-like domain-containing protein</fullName>
    </recommendedName>
</protein>
<dbReference type="EMBL" id="MTEJ01000271">
    <property type="protein sequence ID" value="OQX05851.1"/>
    <property type="molecule type" value="Genomic_DNA"/>
</dbReference>
<organism evidence="2 3">
    <name type="scientific">Thiothrix lacustris</name>
    <dbReference type="NCBI Taxonomy" id="525917"/>
    <lineage>
        <taxon>Bacteria</taxon>
        <taxon>Pseudomonadati</taxon>
        <taxon>Pseudomonadota</taxon>
        <taxon>Gammaproteobacteria</taxon>
        <taxon>Thiotrichales</taxon>
        <taxon>Thiotrichaceae</taxon>
        <taxon>Thiothrix</taxon>
    </lineage>
</organism>
<dbReference type="PANTHER" id="PTHR34825">
    <property type="entry name" value="CONSERVED PROTEIN, WITH A WEAK D-GALACTARATE DEHYDRATASE/ALTRONATE HYDROLASE DOMAIN"/>
    <property type="match status" value="1"/>
</dbReference>
<dbReference type="PANTHER" id="PTHR34825:SF2">
    <property type="entry name" value="AAA-ATPASE-LIKE DOMAIN-CONTAINING PROTEIN"/>
    <property type="match status" value="1"/>
</dbReference>
<dbReference type="Proteomes" id="UP000192491">
    <property type="component" value="Unassembled WGS sequence"/>
</dbReference>
<proteinExistence type="predicted"/>